<accession>A0A7X0TTZ8</accession>
<dbReference type="GO" id="GO:0019867">
    <property type="term" value="C:outer membrane"/>
    <property type="evidence" value="ECO:0007669"/>
    <property type="project" value="InterPro"/>
</dbReference>
<keyword evidence="2" id="KW-1185">Reference proteome</keyword>
<dbReference type="PANTHER" id="PTHR37530">
    <property type="entry name" value="OUTER MEMBRANE PROTEIN SLP"/>
    <property type="match status" value="1"/>
</dbReference>
<comment type="caution">
    <text evidence="1">The sequence shown here is derived from an EMBL/GenBank/DDBJ whole genome shotgun (WGS) entry which is preliminary data.</text>
</comment>
<dbReference type="NCBIfam" id="TIGR00752">
    <property type="entry name" value="slp"/>
    <property type="match status" value="1"/>
</dbReference>
<dbReference type="EMBL" id="JACHHU010000017">
    <property type="protein sequence ID" value="MBB6543658.1"/>
    <property type="molecule type" value="Genomic_DNA"/>
</dbReference>
<dbReference type="InterPro" id="IPR004658">
    <property type="entry name" value="OMP_Slp"/>
</dbReference>
<dbReference type="PIRSF" id="PIRSF004982">
    <property type="entry name" value="SlP"/>
    <property type="match status" value="1"/>
</dbReference>
<protein>
    <submittedName>
        <fullName evidence="1">Outer membrane lipoprotein</fullName>
    </submittedName>
</protein>
<dbReference type="PROSITE" id="PS51257">
    <property type="entry name" value="PROKAR_LIPOPROTEIN"/>
    <property type="match status" value="1"/>
</dbReference>
<dbReference type="Pfam" id="PF03843">
    <property type="entry name" value="Slp"/>
    <property type="match status" value="1"/>
</dbReference>
<evidence type="ECO:0000313" key="1">
    <source>
        <dbReference type="EMBL" id="MBB6543658.1"/>
    </source>
</evidence>
<reference evidence="1 2" key="1">
    <citation type="submission" date="2020-08" db="EMBL/GenBank/DDBJ databases">
        <title>Genomic Encyclopedia of Type Strains, Phase IV (KMG-IV): sequencing the most valuable type-strain genomes for metagenomic binning, comparative biology and taxonomic classification.</title>
        <authorList>
            <person name="Goeker M."/>
        </authorList>
    </citation>
    <scope>NUCLEOTIDE SEQUENCE [LARGE SCALE GENOMIC DNA]</scope>
    <source>
        <strain evidence="1 2">DSM 26287</strain>
    </source>
</reference>
<keyword evidence="1" id="KW-0449">Lipoprotein</keyword>
<dbReference type="RefSeq" id="WP_184424438.1">
    <property type="nucleotide sequence ID" value="NZ_AP027362.1"/>
</dbReference>
<dbReference type="Proteomes" id="UP000537141">
    <property type="component" value="Unassembled WGS sequence"/>
</dbReference>
<evidence type="ECO:0000313" key="2">
    <source>
        <dbReference type="Proteomes" id="UP000537141"/>
    </source>
</evidence>
<organism evidence="1 2">
    <name type="scientific">Thalassotalea piscium</name>
    <dbReference type="NCBI Taxonomy" id="1230533"/>
    <lineage>
        <taxon>Bacteria</taxon>
        <taxon>Pseudomonadati</taxon>
        <taxon>Pseudomonadota</taxon>
        <taxon>Gammaproteobacteria</taxon>
        <taxon>Alteromonadales</taxon>
        <taxon>Colwelliaceae</taxon>
        <taxon>Thalassotalea</taxon>
    </lineage>
</organism>
<dbReference type="AlphaFoldDB" id="A0A7X0TTZ8"/>
<dbReference type="PANTHER" id="PTHR37530:SF1">
    <property type="entry name" value="OUTER MEMBRANE PROTEIN SLP"/>
    <property type="match status" value="1"/>
</dbReference>
<name>A0A7X0TTZ8_9GAMM</name>
<sequence length="196" mass="21938">MKFNILISIMLITTLGACSNIPEKLSVADTTRLIPFESAKAEQEANIGNSARWGGVIAKVTNNADNSMLEIVNFPLTSSARPKPKDETLGRFRVYYNGLLDPVIYKVGRSITALGTISAPEQGKIGEHEYLFPIIKASNVHLWKNIEKVDVNLTHSGHWGSTMYGQPFYPYTYYQRPIVIKRSHAQQKQPSNTNKK</sequence>
<gene>
    <name evidence="1" type="ORF">HNQ55_002179</name>
</gene>
<proteinExistence type="predicted"/>